<reference evidence="2" key="1">
    <citation type="submission" date="2021-03" db="EMBL/GenBank/DDBJ databases">
        <authorList>
            <person name="Wang G."/>
        </authorList>
    </citation>
    <scope>NUCLEOTIDE SEQUENCE</scope>
    <source>
        <strain evidence="2">KCTC 12899</strain>
    </source>
</reference>
<sequence length="104" mass="12135">MTDQDPERIHPHLDGKTRHAKEVQLEKLEAKIQEMEQKLTQNKAQAALARETLQHDSIDHLEQHLSAARLDFAKLADVAEEAWDQFEDAAEALWHRIQERLNKH</sequence>
<evidence type="ECO:0000256" key="1">
    <source>
        <dbReference type="SAM" id="Coils"/>
    </source>
</evidence>
<evidence type="ECO:0000313" key="3">
    <source>
        <dbReference type="Proteomes" id="UP000664417"/>
    </source>
</evidence>
<dbReference type="Proteomes" id="UP000664417">
    <property type="component" value="Unassembled WGS sequence"/>
</dbReference>
<keyword evidence="3" id="KW-1185">Reference proteome</keyword>
<accession>A0A8J7QAC4</accession>
<keyword evidence="1" id="KW-0175">Coiled coil</keyword>
<dbReference type="AlphaFoldDB" id="A0A8J7QAC4"/>
<name>A0A8J7QAC4_9BACT</name>
<dbReference type="RefSeq" id="WP_207861709.1">
    <property type="nucleotide sequence ID" value="NZ_JAFREP010000027.1"/>
</dbReference>
<comment type="caution">
    <text evidence="2">The sequence shown here is derived from an EMBL/GenBank/DDBJ whole genome shotgun (WGS) entry which is preliminary data.</text>
</comment>
<protein>
    <submittedName>
        <fullName evidence="2">Uncharacterized protein</fullName>
    </submittedName>
</protein>
<organism evidence="2 3">
    <name type="scientific">Acanthopleuribacter pedis</name>
    <dbReference type="NCBI Taxonomy" id="442870"/>
    <lineage>
        <taxon>Bacteria</taxon>
        <taxon>Pseudomonadati</taxon>
        <taxon>Acidobacteriota</taxon>
        <taxon>Holophagae</taxon>
        <taxon>Acanthopleuribacterales</taxon>
        <taxon>Acanthopleuribacteraceae</taxon>
        <taxon>Acanthopleuribacter</taxon>
    </lineage>
</organism>
<gene>
    <name evidence="2" type="ORF">J3U88_24875</name>
</gene>
<feature type="coiled-coil region" evidence="1">
    <location>
        <begin position="18"/>
        <end position="52"/>
    </location>
</feature>
<dbReference type="EMBL" id="JAFREP010000027">
    <property type="protein sequence ID" value="MBO1321736.1"/>
    <property type="molecule type" value="Genomic_DNA"/>
</dbReference>
<evidence type="ECO:0000313" key="2">
    <source>
        <dbReference type="EMBL" id="MBO1321736.1"/>
    </source>
</evidence>
<proteinExistence type="predicted"/>